<comment type="caution">
    <text evidence="1">The sequence shown here is derived from an EMBL/GenBank/DDBJ whole genome shotgun (WGS) entry which is preliminary data.</text>
</comment>
<accession>A0ABS1TL25</accession>
<dbReference type="EMBL" id="JAESWB010000031">
    <property type="protein sequence ID" value="MBL4951464.1"/>
    <property type="molecule type" value="Genomic_DNA"/>
</dbReference>
<proteinExistence type="predicted"/>
<feature type="non-terminal residue" evidence="1">
    <location>
        <position position="116"/>
    </location>
</feature>
<dbReference type="Proteomes" id="UP000623967">
    <property type="component" value="Unassembled WGS sequence"/>
</dbReference>
<dbReference type="RefSeq" id="WP_202652761.1">
    <property type="nucleotide sequence ID" value="NZ_JAESWB010000031.1"/>
</dbReference>
<evidence type="ECO:0000313" key="2">
    <source>
        <dbReference type="Proteomes" id="UP000623967"/>
    </source>
</evidence>
<organism evidence="1 2">
    <name type="scientific">Neobacillus paridis</name>
    <dbReference type="NCBI Taxonomy" id="2803862"/>
    <lineage>
        <taxon>Bacteria</taxon>
        <taxon>Bacillati</taxon>
        <taxon>Bacillota</taxon>
        <taxon>Bacilli</taxon>
        <taxon>Bacillales</taxon>
        <taxon>Bacillaceae</taxon>
        <taxon>Neobacillus</taxon>
    </lineage>
</organism>
<sequence>MHLGKFHGMINKLAIEYTKGNINNQIQSVIAQLDSLAANPGNQDVAKAFKTQLEVLRNVLSLSSFNAPYPTLAALLDSINGHQYVGNQLFQNIEDVIAKNGMTPQLAAASLRELLT</sequence>
<protein>
    <submittedName>
        <fullName evidence="1">Uncharacterized protein</fullName>
    </submittedName>
</protein>
<evidence type="ECO:0000313" key="1">
    <source>
        <dbReference type="EMBL" id="MBL4951464.1"/>
    </source>
</evidence>
<keyword evidence="2" id="KW-1185">Reference proteome</keyword>
<reference evidence="1 2" key="1">
    <citation type="submission" date="2021-01" db="EMBL/GenBank/DDBJ databases">
        <title>Genome public.</title>
        <authorList>
            <person name="Liu C."/>
            <person name="Sun Q."/>
        </authorList>
    </citation>
    <scope>NUCLEOTIDE SEQUENCE [LARGE SCALE GENOMIC DNA]</scope>
    <source>
        <strain evidence="1 2">YIM B02564</strain>
    </source>
</reference>
<gene>
    <name evidence="1" type="ORF">JK635_04305</name>
</gene>
<name>A0ABS1TL25_9BACI</name>